<gene>
    <name evidence="2" type="ORF">COB11_08495</name>
</gene>
<dbReference type="EMBL" id="NVUU01000136">
    <property type="protein sequence ID" value="PCI91357.1"/>
    <property type="molecule type" value="Genomic_DNA"/>
</dbReference>
<dbReference type="PANTHER" id="PTHR46656">
    <property type="entry name" value="PUTATIVE-RELATED"/>
    <property type="match status" value="1"/>
</dbReference>
<dbReference type="Pfam" id="PF00534">
    <property type="entry name" value="Glycos_transf_1"/>
    <property type="match status" value="1"/>
</dbReference>
<reference evidence="3" key="1">
    <citation type="submission" date="2017-08" db="EMBL/GenBank/DDBJ databases">
        <title>A dynamic microbial community with high functional redundancy inhabits the cold, oxic subseafloor aquifer.</title>
        <authorList>
            <person name="Tully B.J."/>
            <person name="Wheat C.G."/>
            <person name="Glazer B.T."/>
            <person name="Huber J.A."/>
        </authorList>
    </citation>
    <scope>NUCLEOTIDE SEQUENCE [LARGE SCALE GENOMIC DNA]</scope>
</reference>
<dbReference type="Gene3D" id="3.40.50.2000">
    <property type="entry name" value="Glycogen Phosphorylase B"/>
    <property type="match status" value="1"/>
</dbReference>
<evidence type="ECO:0000313" key="2">
    <source>
        <dbReference type="EMBL" id="PCI91357.1"/>
    </source>
</evidence>
<name>A0A2A4YAF7_UNCAE</name>
<sequence length="432" mass="49806">MRKRLLFLCIFLTLSLVCYKFYQHHYKNTKRPDVSVAGFVDMADGLGRHSVEIIETLKKKFDVHFQNTRDTFYKDVPKNLHKTLKRRNRPQGKVVIYEDTIMEPEASLIKTFSKTYEKQVRIAYTMFESSRLSPVFVERLHKYFDAVVVPDPYNVKVYKDSGVTLPIFVIPLGLNLDPFFDAKLKEKPNSPFVFANFSSCENRKNSPLLVQAFANAFGNRKDVTLLINARRGFDTEISAVKKVIEDEKLTNVTFNINKVSKDVYVENFKSIDCYVSLSKGEGFSIQPREAMALGVPCIVSDNTAQSTICNSHLVKSVASEIIDSPVYELFVESDFGSNFNVDLVEATNALLDVYQNYEKYLSLSKMAREWCSKYRYENLERLYFTLVKPKHLVFGTEDSITENKITTTSKELIEKYKSIYPKLKITCEHTTY</sequence>
<dbReference type="PANTHER" id="PTHR46656:SF3">
    <property type="entry name" value="PUTATIVE-RELATED"/>
    <property type="match status" value="1"/>
</dbReference>
<evidence type="ECO:0000313" key="3">
    <source>
        <dbReference type="Proteomes" id="UP000217838"/>
    </source>
</evidence>
<organism evidence="2 3">
    <name type="scientific">Aerophobetes bacterium</name>
    <dbReference type="NCBI Taxonomy" id="2030807"/>
    <lineage>
        <taxon>Bacteria</taxon>
        <taxon>Candidatus Aerophobota</taxon>
    </lineage>
</organism>
<dbReference type="InterPro" id="IPR001296">
    <property type="entry name" value="Glyco_trans_1"/>
</dbReference>
<proteinExistence type="predicted"/>
<dbReference type="SUPFAM" id="SSF53756">
    <property type="entry name" value="UDP-Glycosyltransferase/glycogen phosphorylase"/>
    <property type="match status" value="1"/>
</dbReference>
<protein>
    <recommendedName>
        <fullName evidence="1">Glycosyl transferase family 1 domain-containing protein</fullName>
    </recommendedName>
</protein>
<dbReference type="GO" id="GO:0016757">
    <property type="term" value="F:glycosyltransferase activity"/>
    <property type="evidence" value="ECO:0007669"/>
    <property type="project" value="InterPro"/>
</dbReference>
<accession>A0A2A4YAF7</accession>
<comment type="caution">
    <text evidence="2">The sequence shown here is derived from an EMBL/GenBank/DDBJ whole genome shotgun (WGS) entry which is preliminary data.</text>
</comment>
<feature type="domain" description="Glycosyl transferase family 1" evidence="1">
    <location>
        <begin position="186"/>
        <end position="305"/>
    </location>
</feature>
<dbReference type="CDD" id="cd03801">
    <property type="entry name" value="GT4_PimA-like"/>
    <property type="match status" value="1"/>
</dbReference>
<dbReference type="AlphaFoldDB" id="A0A2A4YAF7"/>
<evidence type="ECO:0000259" key="1">
    <source>
        <dbReference type="Pfam" id="PF00534"/>
    </source>
</evidence>
<dbReference type="Proteomes" id="UP000217838">
    <property type="component" value="Unassembled WGS sequence"/>
</dbReference>